<comment type="caution">
    <text evidence="1">The sequence shown here is derived from an EMBL/GenBank/DDBJ whole genome shotgun (WGS) entry which is preliminary data.</text>
</comment>
<dbReference type="EMBL" id="CAJOBP010056342">
    <property type="protein sequence ID" value="CAF4834331.1"/>
    <property type="molecule type" value="Genomic_DNA"/>
</dbReference>
<gene>
    <name evidence="1" type="ORF">UJA718_LOCUS42763</name>
</gene>
<sequence>KQVGLTTEHIEGPGGEEIIDEENRLQFRNTTIAQPYKR</sequence>
<protein>
    <submittedName>
        <fullName evidence="1">Uncharacterized protein</fullName>
    </submittedName>
</protein>
<reference evidence="1" key="1">
    <citation type="submission" date="2021-02" db="EMBL/GenBank/DDBJ databases">
        <authorList>
            <person name="Nowell W R."/>
        </authorList>
    </citation>
    <scope>NUCLEOTIDE SEQUENCE</scope>
</reference>
<accession>A0A821R258</accession>
<name>A0A821R258_9BILA</name>
<evidence type="ECO:0000313" key="1">
    <source>
        <dbReference type="EMBL" id="CAF4834331.1"/>
    </source>
</evidence>
<organism evidence="1 2">
    <name type="scientific">Rotaria socialis</name>
    <dbReference type="NCBI Taxonomy" id="392032"/>
    <lineage>
        <taxon>Eukaryota</taxon>
        <taxon>Metazoa</taxon>
        <taxon>Spiralia</taxon>
        <taxon>Gnathifera</taxon>
        <taxon>Rotifera</taxon>
        <taxon>Eurotatoria</taxon>
        <taxon>Bdelloidea</taxon>
        <taxon>Philodinida</taxon>
        <taxon>Philodinidae</taxon>
        <taxon>Rotaria</taxon>
    </lineage>
</organism>
<evidence type="ECO:0000313" key="2">
    <source>
        <dbReference type="Proteomes" id="UP000663873"/>
    </source>
</evidence>
<dbReference type="AlphaFoldDB" id="A0A821R258"/>
<keyword evidence="2" id="KW-1185">Reference proteome</keyword>
<dbReference type="Proteomes" id="UP000663873">
    <property type="component" value="Unassembled WGS sequence"/>
</dbReference>
<proteinExistence type="predicted"/>
<feature type="non-terminal residue" evidence="1">
    <location>
        <position position="38"/>
    </location>
</feature>
<feature type="non-terminal residue" evidence="1">
    <location>
        <position position="1"/>
    </location>
</feature>